<reference evidence="1 2" key="1">
    <citation type="submission" date="2014-01" db="EMBL/GenBank/DDBJ databases">
        <authorList>
            <person name="Durkin A.S."/>
            <person name="McCorrison J."/>
            <person name="Torralba M."/>
            <person name="Gillis M."/>
            <person name="Haft D.H."/>
            <person name="Methe B."/>
            <person name="Sutton G."/>
            <person name="Nelson K.E."/>
        </authorList>
    </citation>
    <scope>NUCLEOTIDE SEQUENCE [LARGE SCALE GENOMIC DNA]</scope>
    <source>
        <strain evidence="1 2">ATCC 33093</strain>
    </source>
</reference>
<gene>
    <name evidence="1" type="ORF">HMPREF0581_0638</name>
</gene>
<dbReference type="Proteomes" id="UP000022645">
    <property type="component" value="Unassembled WGS sequence"/>
</dbReference>
<sequence>MFLTEQKLKDSFWKNYNYSGRALRYQFECSIRNGDADLVTVETFQDKVQFNAFEFKLTDIKKAILQAKENSRYVHKSWIVVPSEKENLIQNKYSSYLKELKYIGVITVESGGKWRMIHRPLMRADDEIELVQSILKMLLVQI</sequence>
<accession>X8IPP6</accession>
<protein>
    <submittedName>
        <fullName evidence="1">Uncharacterized protein</fullName>
    </submittedName>
</protein>
<dbReference type="RefSeq" id="WP_036381556.1">
    <property type="nucleotide sequence ID" value="NZ_JALU01000024.1"/>
</dbReference>
<organism evidence="1 2">
    <name type="scientific">Mogibacterium timidum ATCC 33093</name>
    <dbReference type="NCBI Taxonomy" id="1401079"/>
    <lineage>
        <taxon>Bacteria</taxon>
        <taxon>Bacillati</taxon>
        <taxon>Bacillota</taxon>
        <taxon>Clostridia</taxon>
        <taxon>Peptostreptococcales</taxon>
        <taxon>Anaerovoracaceae</taxon>
        <taxon>Mogibacterium</taxon>
    </lineage>
</organism>
<dbReference type="EMBL" id="JALU01000024">
    <property type="protein sequence ID" value="EUC51810.1"/>
    <property type="molecule type" value="Genomic_DNA"/>
</dbReference>
<name>X8IPP6_9FIRM</name>
<evidence type="ECO:0000313" key="1">
    <source>
        <dbReference type="EMBL" id="EUC51810.1"/>
    </source>
</evidence>
<comment type="caution">
    <text evidence="1">The sequence shown here is derived from an EMBL/GenBank/DDBJ whole genome shotgun (WGS) entry which is preliminary data.</text>
</comment>
<proteinExistence type="predicted"/>
<evidence type="ECO:0000313" key="2">
    <source>
        <dbReference type="Proteomes" id="UP000022645"/>
    </source>
</evidence>
<dbReference type="AlphaFoldDB" id="X8IPP6"/>